<dbReference type="InterPro" id="IPR036388">
    <property type="entry name" value="WH-like_DNA-bd_sf"/>
</dbReference>
<feature type="region of interest" description="Disordered" evidence="5">
    <location>
        <begin position="355"/>
        <end position="397"/>
    </location>
</feature>
<dbReference type="PANTHER" id="PTHR21737">
    <property type="entry name" value="POLYGLUTAMINE BINDING PROTEIN 1/MARVEL MEMBRANE-ASSOCIATING DOMAIN CONTAINING 3"/>
    <property type="match status" value="1"/>
</dbReference>
<comment type="caution">
    <text evidence="7">The sequence shown here is derived from an EMBL/GenBank/DDBJ whole genome shotgun (WGS) entry which is preliminary data.</text>
</comment>
<feature type="compositionally biased region" description="Basic residues" evidence="5">
    <location>
        <begin position="961"/>
        <end position="981"/>
    </location>
</feature>
<evidence type="ECO:0000256" key="5">
    <source>
        <dbReference type="SAM" id="MobiDB-lite"/>
    </source>
</evidence>
<dbReference type="Proteomes" id="UP001221413">
    <property type="component" value="Unassembled WGS sequence"/>
</dbReference>
<name>A0AAD6NPA3_DREDA</name>
<dbReference type="CDD" id="cd00059">
    <property type="entry name" value="FH_FOX"/>
    <property type="match status" value="1"/>
</dbReference>
<reference evidence="7" key="1">
    <citation type="submission" date="2023-01" db="EMBL/GenBank/DDBJ databases">
        <title>The chitinases involved in constricting ring structure development in the nematode-trapping fungus Drechslerella dactyloides.</title>
        <authorList>
            <person name="Wang R."/>
            <person name="Zhang L."/>
            <person name="Tang P."/>
            <person name="Li S."/>
            <person name="Liang L."/>
        </authorList>
    </citation>
    <scope>NUCLEOTIDE SEQUENCE</scope>
    <source>
        <strain evidence="7">YMF1.00031</strain>
    </source>
</reference>
<dbReference type="Pfam" id="PF00250">
    <property type="entry name" value="Forkhead"/>
    <property type="match status" value="1"/>
</dbReference>
<comment type="similarity">
    <text evidence="1">Belongs to the CACTIN family.</text>
</comment>
<dbReference type="Pfam" id="PF10312">
    <property type="entry name" value="Cactin_mid"/>
    <property type="match status" value="1"/>
</dbReference>
<dbReference type="InterPro" id="IPR001766">
    <property type="entry name" value="Fork_head_dom"/>
</dbReference>
<keyword evidence="4" id="KW-0539">Nucleus</keyword>
<dbReference type="SUPFAM" id="SSF46785">
    <property type="entry name" value="Winged helix' DNA-binding domain"/>
    <property type="match status" value="1"/>
</dbReference>
<dbReference type="PRINTS" id="PR00053">
    <property type="entry name" value="FORKHEAD"/>
</dbReference>
<evidence type="ECO:0000256" key="1">
    <source>
        <dbReference type="ARBA" id="ARBA00006895"/>
    </source>
</evidence>
<gene>
    <name evidence="7" type="ORF">Dda_0725</name>
</gene>
<feature type="compositionally biased region" description="Basic and acidic residues" evidence="5">
    <location>
        <begin position="385"/>
        <end position="397"/>
    </location>
</feature>
<keyword evidence="8" id="KW-1185">Reference proteome</keyword>
<dbReference type="PANTHER" id="PTHR21737:SF4">
    <property type="entry name" value="SPLICING FACTOR CACTIN"/>
    <property type="match status" value="1"/>
</dbReference>
<organism evidence="7 8">
    <name type="scientific">Drechslerella dactyloides</name>
    <name type="common">Nematode-trapping fungus</name>
    <name type="synonym">Arthrobotrys dactyloides</name>
    <dbReference type="NCBI Taxonomy" id="74499"/>
    <lineage>
        <taxon>Eukaryota</taxon>
        <taxon>Fungi</taxon>
        <taxon>Dikarya</taxon>
        <taxon>Ascomycota</taxon>
        <taxon>Pezizomycotina</taxon>
        <taxon>Orbiliomycetes</taxon>
        <taxon>Orbiliales</taxon>
        <taxon>Orbiliaceae</taxon>
        <taxon>Drechslerella</taxon>
    </lineage>
</organism>
<keyword evidence="2 4" id="KW-0238">DNA-binding</keyword>
<dbReference type="EMBL" id="JAQGDS010000001">
    <property type="protein sequence ID" value="KAJ6264578.1"/>
    <property type="molecule type" value="Genomic_DNA"/>
</dbReference>
<feature type="compositionally biased region" description="Polar residues" evidence="5">
    <location>
        <begin position="23"/>
        <end position="38"/>
    </location>
</feature>
<dbReference type="InterPro" id="IPR036390">
    <property type="entry name" value="WH_DNA-bd_sf"/>
</dbReference>
<evidence type="ECO:0000313" key="8">
    <source>
        <dbReference type="Proteomes" id="UP001221413"/>
    </source>
</evidence>
<dbReference type="InterPro" id="IPR019134">
    <property type="entry name" value="Cactin_C"/>
</dbReference>
<accession>A0AAD6NPA3</accession>
<feature type="domain" description="Fork-head" evidence="6">
    <location>
        <begin position="847"/>
        <end position="938"/>
    </location>
</feature>
<dbReference type="GO" id="GO:0005737">
    <property type="term" value="C:cytoplasm"/>
    <property type="evidence" value="ECO:0007669"/>
    <property type="project" value="TreeGrafter"/>
</dbReference>
<dbReference type="PROSITE" id="PS50039">
    <property type="entry name" value="FORK_HEAD_3"/>
    <property type="match status" value="1"/>
</dbReference>
<feature type="region of interest" description="Disordered" evidence="5">
    <location>
        <begin position="961"/>
        <end position="993"/>
    </location>
</feature>
<dbReference type="Pfam" id="PF09732">
    <property type="entry name" value="CactinC_cactus"/>
    <property type="match status" value="1"/>
</dbReference>
<sequence length="1091" mass="124806">MLPRRDGGFAQSRSLKTAAKPPNQDNNINLKSTSTIESLTLPRSAIHTYADSRKRSRSGSPPPWRERGNDRSGPRESHSRRDRNHRSDQHRDKDRGDRDGGWGRDRDREGGRDRREQDSFAKEQTRRNALQEEEQMREWVSQEDVFVLKQAKKKAEIRVKEGRAKAIDFLAVNLRVIDRDRNPLDDEIDDADLDIVDPDGVFEGLANAELESLEKDIDAYLELETNKENREYWTTMKVICQDRQRKSKAAAPEGRAVSSVATDIDKLLSSKSLDELETLEKQITRKLRSNEPIDVDYWEQLLRSLLVWKAKARLKKVYQSVIDSRLDILRKQQRDEAENIKRKLEVVLAGPMLVAEAKDDMEEEEDEENAEETAESEPSAAALPPKERKPINYSRDMDPEPLLKLSYEDRGLEQMDEREFLRKLGAERLKVLKLGYVPIKRGAVTADRHKDGRQRKSAANDTSGVISRFSAIPNDDFSQATRALYEREVARGVGDNEEIFAGEEEVQTASKPQWANKYRPRKPRYFNRVQMGYEWNKYNQTHYDHDNPPPKVVQGYKFNIFYPDLIDKTKAPTYRIEREGGRKRGQSFAPAGEDDTCLIRFMAGPPYEDLAFRIVDKEWDYSAKRERGFKSSFEKGEGQETLNIDLLGRRSKGRTSHIGPSHYYIKPTRPQLQIPEDRPSLTSQPVVPSQPLYDSAAMMSSNRNMLMMAGASPPNTSSHLQSPEFFPVEDISYSQNSRGYPVPYGVPAGYEYADMGDAASVQHSELSEPSSLPLDGYYLDQNEYWSGTPGLHNDMRKLELGPGMMLRKSESPSDFVNGGMHIPYRHGSYPDMHERYEPEMEEDIPPYAELIFEALKSAPGHQMHLQDIYQWFRERYARFRLDTSKGWMNSIRHNLSMNGAFVKVERPANDPGKGFLWLLAPAALEGGIHSTTRYRKNGSAKTRSSDVVTADVSYSSYVTPKRNRTGKKIQTKARRTAKKNLQRMQPVDQQQQQPTEYADMMSVHTPIDMPSMTPDFSPSHYSENMSDTLSISSRHATPAQWQSPIAMHRQGSPYYSQSDDGFGSSYDNSLGHGFANYGYECKPHHGHEDNI</sequence>
<proteinExistence type="inferred from homology"/>
<evidence type="ECO:0000256" key="3">
    <source>
        <dbReference type="ARBA" id="ARBA00034534"/>
    </source>
</evidence>
<dbReference type="GO" id="GO:0045292">
    <property type="term" value="P:mRNA cis splicing, via spliceosome"/>
    <property type="evidence" value="ECO:0007669"/>
    <property type="project" value="TreeGrafter"/>
</dbReference>
<protein>
    <recommendedName>
        <fullName evidence="3">Splicing factor Cactin</fullName>
    </recommendedName>
</protein>
<feature type="DNA-binding region" description="Fork-head" evidence="4">
    <location>
        <begin position="847"/>
        <end position="938"/>
    </location>
</feature>
<dbReference type="InterPro" id="IPR018816">
    <property type="entry name" value="Cactin_central"/>
</dbReference>
<evidence type="ECO:0000256" key="4">
    <source>
        <dbReference type="PROSITE-ProRule" id="PRU00089"/>
    </source>
</evidence>
<dbReference type="GO" id="GO:0003700">
    <property type="term" value="F:DNA-binding transcription factor activity"/>
    <property type="evidence" value="ECO:0007669"/>
    <property type="project" value="InterPro"/>
</dbReference>
<comment type="subcellular location">
    <subcellularLocation>
        <location evidence="4">Nucleus</location>
    </subcellularLocation>
</comment>
<evidence type="ECO:0000259" key="6">
    <source>
        <dbReference type="PROSITE" id="PS50039"/>
    </source>
</evidence>
<dbReference type="SMART" id="SM01050">
    <property type="entry name" value="CactinC_cactus"/>
    <property type="match status" value="1"/>
</dbReference>
<feature type="compositionally biased region" description="Acidic residues" evidence="5">
    <location>
        <begin position="359"/>
        <end position="375"/>
    </location>
</feature>
<dbReference type="GO" id="GO:0043565">
    <property type="term" value="F:sequence-specific DNA binding"/>
    <property type="evidence" value="ECO:0007669"/>
    <property type="project" value="InterPro"/>
</dbReference>
<dbReference type="SMART" id="SM00339">
    <property type="entry name" value="FH"/>
    <property type="match status" value="1"/>
</dbReference>
<evidence type="ECO:0000313" key="7">
    <source>
        <dbReference type="EMBL" id="KAJ6264578.1"/>
    </source>
</evidence>
<feature type="compositionally biased region" description="Low complexity" evidence="5">
    <location>
        <begin position="982"/>
        <end position="993"/>
    </location>
</feature>
<dbReference type="GO" id="GO:0005681">
    <property type="term" value="C:spliceosomal complex"/>
    <property type="evidence" value="ECO:0007669"/>
    <property type="project" value="TreeGrafter"/>
</dbReference>
<dbReference type="Gene3D" id="1.10.10.10">
    <property type="entry name" value="Winged helix-like DNA-binding domain superfamily/Winged helix DNA-binding domain"/>
    <property type="match status" value="1"/>
</dbReference>
<dbReference type="AlphaFoldDB" id="A0AAD6NPA3"/>
<feature type="compositionally biased region" description="Basic and acidic residues" evidence="5">
    <location>
        <begin position="64"/>
        <end position="136"/>
    </location>
</feature>
<evidence type="ECO:0000256" key="2">
    <source>
        <dbReference type="ARBA" id="ARBA00023125"/>
    </source>
</evidence>
<feature type="region of interest" description="Disordered" evidence="5">
    <location>
        <begin position="1"/>
        <end position="136"/>
    </location>
</feature>